<dbReference type="PROSITE" id="PS00143">
    <property type="entry name" value="INSULINASE"/>
    <property type="match status" value="1"/>
</dbReference>
<evidence type="ECO:0000259" key="3">
    <source>
        <dbReference type="Pfam" id="PF05193"/>
    </source>
</evidence>
<dbReference type="InterPro" id="IPR011249">
    <property type="entry name" value="Metalloenz_LuxS/M16"/>
</dbReference>
<dbReference type="Pfam" id="PF05193">
    <property type="entry name" value="Peptidase_M16_C"/>
    <property type="match status" value="1"/>
</dbReference>
<reference evidence="4" key="1">
    <citation type="submission" date="2018-06" db="EMBL/GenBank/DDBJ databases">
        <authorList>
            <person name="Zhirakovskaya E."/>
        </authorList>
    </citation>
    <scope>NUCLEOTIDE SEQUENCE</scope>
</reference>
<feature type="domain" description="Peptidase M16 C-terminal" evidence="3">
    <location>
        <begin position="193"/>
        <end position="372"/>
    </location>
</feature>
<name>A0A3B1ANM7_9ZZZZ</name>
<accession>A0A3B1ANM7</accession>
<dbReference type="Pfam" id="PF00675">
    <property type="entry name" value="Peptidase_M16"/>
    <property type="match status" value="1"/>
</dbReference>
<protein>
    <submittedName>
        <fullName evidence="4">FIG015547: peptidase, M16 family</fullName>
    </submittedName>
</protein>
<evidence type="ECO:0000259" key="2">
    <source>
        <dbReference type="Pfam" id="PF00675"/>
    </source>
</evidence>
<dbReference type="PANTHER" id="PTHR11851:SF49">
    <property type="entry name" value="MITOCHONDRIAL-PROCESSING PEPTIDASE SUBUNIT ALPHA"/>
    <property type="match status" value="1"/>
</dbReference>
<sequence length="454" mass="51009">MLKQFGMGLSLFCVLGAVAGSAAATVFEHNLKNGMKILVNEDHRAPVVVSQVWYKVGSSYEANGRTGLSHVLEHMMFKGSKKYQPGEFSKIIAKHGGRENAFTGKDYTAYFQQLEKSRLVVSMEMEADRMVNLTLPNDEFSKELAVVIEERHMRTDDKPRSKTYEQFNAMAFMSSPYSQPIIGWQNDLDNMEIADLQKWYQQWYSPSNATLVVVGDVNHKEVFAMAEKHYGVIPARAVEKLKPRKEIKQVGERRLVVKAPAKLPYLLMGYKVPSLKTAEQEWEAYALEVLAGILSSGSSSRFPKRLVRDQQVAASADTGFNLYARQSEIFLIDATPSAGKDLTVLEDAILQQIKDVKTSLVSDKELDSIKAQVVASNVYERDSIFYQAMQLGTLETVGLGWQRLDEYVTKVREVTAEQIQKVAKKYLVEDGLTVAFLIPQDLKGALNKKTKSTH</sequence>
<dbReference type="InterPro" id="IPR050361">
    <property type="entry name" value="MPP/UQCRC_Complex"/>
</dbReference>
<dbReference type="InterPro" id="IPR011765">
    <property type="entry name" value="Pept_M16_N"/>
</dbReference>
<dbReference type="InterPro" id="IPR001431">
    <property type="entry name" value="Pept_M16_Zn_BS"/>
</dbReference>
<gene>
    <name evidence="4" type="ORF">MNBD_GAMMA22-2000</name>
</gene>
<dbReference type="EMBL" id="UOFS01000049">
    <property type="protein sequence ID" value="VAX01563.1"/>
    <property type="molecule type" value="Genomic_DNA"/>
</dbReference>
<proteinExistence type="inferred from homology"/>
<evidence type="ECO:0000313" key="4">
    <source>
        <dbReference type="EMBL" id="VAX01563.1"/>
    </source>
</evidence>
<dbReference type="SUPFAM" id="SSF63411">
    <property type="entry name" value="LuxS/MPP-like metallohydrolase"/>
    <property type="match status" value="2"/>
</dbReference>
<dbReference type="GO" id="GO:0006508">
    <property type="term" value="P:proteolysis"/>
    <property type="evidence" value="ECO:0007669"/>
    <property type="project" value="InterPro"/>
</dbReference>
<evidence type="ECO:0000256" key="1">
    <source>
        <dbReference type="ARBA" id="ARBA00007261"/>
    </source>
</evidence>
<organism evidence="4">
    <name type="scientific">hydrothermal vent metagenome</name>
    <dbReference type="NCBI Taxonomy" id="652676"/>
    <lineage>
        <taxon>unclassified sequences</taxon>
        <taxon>metagenomes</taxon>
        <taxon>ecological metagenomes</taxon>
    </lineage>
</organism>
<dbReference type="InterPro" id="IPR007863">
    <property type="entry name" value="Peptidase_M16_C"/>
</dbReference>
<dbReference type="GO" id="GO:0046872">
    <property type="term" value="F:metal ion binding"/>
    <property type="evidence" value="ECO:0007669"/>
    <property type="project" value="InterPro"/>
</dbReference>
<dbReference type="AlphaFoldDB" id="A0A3B1ANM7"/>
<dbReference type="PANTHER" id="PTHR11851">
    <property type="entry name" value="METALLOPROTEASE"/>
    <property type="match status" value="1"/>
</dbReference>
<dbReference type="Gene3D" id="3.30.830.10">
    <property type="entry name" value="Metalloenzyme, LuxS/M16 peptidase-like"/>
    <property type="match status" value="2"/>
</dbReference>
<dbReference type="GO" id="GO:0004222">
    <property type="term" value="F:metalloendopeptidase activity"/>
    <property type="evidence" value="ECO:0007669"/>
    <property type="project" value="InterPro"/>
</dbReference>
<comment type="similarity">
    <text evidence="1">Belongs to the peptidase M16 family.</text>
</comment>
<feature type="domain" description="Peptidase M16 N-terminal" evidence="2">
    <location>
        <begin position="37"/>
        <end position="182"/>
    </location>
</feature>